<feature type="transmembrane region" description="Helical" evidence="7">
    <location>
        <begin position="196"/>
        <end position="213"/>
    </location>
</feature>
<dbReference type="EMBL" id="CP054840">
    <property type="protein sequence ID" value="QKV53164.1"/>
    <property type="molecule type" value="Genomic_DNA"/>
</dbReference>
<dbReference type="RefSeq" id="WP_175504041.1">
    <property type="nucleotide sequence ID" value="NZ_CP054840.1"/>
</dbReference>
<dbReference type="Proteomes" id="UP000509579">
    <property type="component" value="Chromosome"/>
</dbReference>
<evidence type="ECO:0000256" key="2">
    <source>
        <dbReference type="ARBA" id="ARBA00009784"/>
    </source>
</evidence>
<comment type="subcellular location">
    <subcellularLocation>
        <location evidence="1 7">Cell membrane</location>
        <topology evidence="1 7">Multi-pass membrane protein</topology>
    </subcellularLocation>
</comment>
<evidence type="ECO:0000313" key="8">
    <source>
        <dbReference type="EMBL" id="QKV53164.1"/>
    </source>
</evidence>
<dbReference type="PANTHER" id="PTHR33508">
    <property type="entry name" value="UPF0056 MEMBRANE PROTEIN YHCE"/>
    <property type="match status" value="1"/>
</dbReference>
<evidence type="ECO:0000256" key="6">
    <source>
        <dbReference type="ARBA" id="ARBA00023136"/>
    </source>
</evidence>
<feature type="transmembrane region" description="Helical" evidence="7">
    <location>
        <begin position="152"/>
        <end position="175"/>
    </location>
</feature>
<evidence type="ECO:0000313" key="9">
    <source>
        <dbReference type="Proteomes" id="UP000509579"/>
    </source>
</evidence>
<comment type="similarity">
    <text evidence="2 7">Belongs to the UPF0056 (MarC) family.</text>
</comment>
<dbReference type="InterPro" id="IPR002771">
    <property type="entry name" value="Multi_antbiot-R_MarC"/>
</dbReference>
<feature type="transmembrane region" description="Helical" evidence="7">
    <location>
        <begin position="122"/>
        <end position="146"/>
    </location>
</feature>
<evidence type="ECO:0000256" key="1">
    <source>
        <dbReference type="ARBA" id="ARBA00004651"/>
    </source>
</evidence>
<protein>
    <recommendedName>
        <fullName evidence="7">UPF0056 membrane protein</fullName>
    </recommendedName>
</protein>
<comment type="caution">
    <text evidence="7">Lacks conserved residue(s) required for the propagation of feature annotation.</text>
</comment>
<gene>
    <name evidence="8" type="ORF">HUK68_09845</name>
</gene>
<reference evidence="8 9" key="1">
    <citation type="submission" date="2020-06" db="EMBL/GenBank/DDBJ databases">
        <title>Acidovorax antarctica sp. nov., isolated from Corinth ice sheet soil, Antarctic Fields Peninsula.</title>
        <authorList>
            <person name="Xu Q."/>
            <person name="Peng F."/>
        </authorList>
    </citation>
    <scope>NUCLEOTIDE SEQUENCE [LARGE SCALE GENOMIC DNA]</scope>
    <source>
        <strain evidence="8 9">16-35-5</strain>
    </source>
</reference>
<dbReference type="KEGG" id="aant:HUK68_09845"/>
<evidence type="ECO:0000256" key="3">
    <source>
        <dbReference type="ARBA" id="ARBA00022475"/>
    </source>
</evidence>
<name>A0A6N1X148_9BURK</name>
<dbReference type="Pfam" id="PF01914">
    <property type="entry name" value="MarC"/>
    <property type="match status" value="1"/>
</dbReference>
<dbReference type="GO" id="GO:0005886">
    <property type="term" value="C:plasma membrane"/>
    <property type="evidence" value="ECO:0007669"/>
    <property type="project" value="UniProtKB-SubCell"/>
</dbReference>
<keyword evidence="5 7" id="KW-1133">Transmembrane helix</keyword>
<sequence length="222" mass="23711">MVVDLLHSLALVPLTLLPIMNPLSAAPVFSMTVGNDTTAARQLARQVAINCWFVLVGSMLVGTYVLSLFGISLPIVRIGGGLLVAASGWRMLDRNDDDEVQAAVKRSQPSGWSHAEVMRRSFFPITFPLTTGPGAIAAAIAIGAGLPRQLELYVSGAFVAVLGATVTVGVVYLVHRHSATLMRRLGEVGTLVMTRLMAFILLCIGIEIIWTGWAELNGIPPH</sequence>
<keyword evidence="9" id="KW-1185">Reference proteome</keyword>
<accession>A0A6N1X148</accession>
<organism evidence="8 9">
    <name type="scientific">Comamonas antarctica</name>
    <dbReference type="NCBI Taxonomy" id="2743470"/>
    <lineage>
        <taxon>Bacteria</taxon>
        <taxon>Pseudomonadati</taxon>
        <taxon>Pseudomonadota</taxon>
        <taxon>Betaproteobacteria</taxon>
        <taxon>Burkholderiales</taxon>
        <taxon>Comamonadaceae</taxon>
        <taxon>Comamonas</taxon>
    </lineage>
</organism>
<evidence type="ECO:0000256" key="5">
    <source>
        <dbReference type="ARBA" id="ARBA00022989"/>
    </source>
</evidence>
<dbReference type="NCBIfam" id="TIGR00427">
    <property type="entry name" value="NAAT family transporter"/>
    <property type="match status" value="1"/>
</dbReference>
<evidence type="ECO:0000256" key="4">
    <source>
        <dbReference type="ARBA" id="ARBA00022692"/>
    </source>
</evidence>
<keyword evidence="6 7" id="KW-0472">Membrane</keyword>
<feature type="transmembrane region" description="Helical" evidence="7">
    <location>
        <begin position="49"/>
        <end position="71"/>
    </location>
</feature>
<keyword evidence="3" id="KW-1003">Cell membrane</keyword>
<evidence type="ECO:0000256" key="7">
    <source>
        <dbReference type="RuleBase" id="RU362048"/>
    </source>
</evidence>
<proteinExistence type="inferred from homology"/>
<keyword evidence="4 7" id="KW-0812">Transmembrane</keyword>
<dbReference type="PANTHER" id="PTHR33508:SF1">
    <property type="entry name" value="UPF0056 MEMBRANE PROTEIN YHCE"/>
    <property type="match status" value="1"/>
</dbReference>
<dbReference type="AlphaFoldDB" id="A0A6N1X148"/>